<name>A0ABN6RXQ8_9BACT</name>
<keyword evidence="3" id="KW-1185">Reference proteome</keyword>
<dbReference type="InterPro" id="IPR014729">
    <property type="entry name" value="Rossmann-like_a/b/a_fold"/>
</dbReference>
<gene>
    <name evidence="2" type="ORF">JCM14722_19140</name>
</gene>
<dbReference type="EMBL" id="AP026708">
    <property type="protein sequence ID" value="BDQ34372.1"/>
    <property type="molecule type" value="Genomic_DNA"/>
</dbReference>
<evidence type="ECO:0000313" key="3">
    <source>
        <dbReference type="Proteomes" id="UP001061361"/>
    </source>
</evidence>
<dbReference type="Gene3D" id="3.40.50.620">
    <property type="entry name" value="HUPs"/>
    <property type="match status" value="2"/>
</dbReference>
<dbReference type="Proteomes" id="UP001061361">
    <property type="component" value="Chromosome"/>
</dbReference>
<reference evidence="2" key="1">
    <citation type="submission" date="2022-08" db="EMBL/GenBank/DDBJ databases">
        <title>Genome Sequence of the sulphate-reducing bacterium, Pseudodesulfovibrio portus JCM14722.</title>
        <authorList>
            <person name="Kondo R."/>
            <person name="Kataoka T."/>
        </authorList>
    </citation>
    <scope>NUCLEOTIDE SEQUENCE</scope>
    <source>
        <strain evidence="2">JCM 14722</strain>
    </source>
</reference>
<dbReference type="Pfam" id="PF00582">
    <property type="entry name" value="Usp"/>
    <property type="match status" value="2"/>
</dbReference>
<proteinExistence type="predicted"/>
<dbReference type="RefSeq" id="WP_264981281.1">
    <property type="nucleotide sequence ID" value="NZ_AP026708.1"/>
</dbReference>
<feature type="domain" description="UspA" evidence="1">
    <location>
        <begin position="162"/>
        <end position="283"/>
    </location>
</feature>
<feature type="domain" description="UspA" evidence="1">
    <location>
        <begin position="3"/>
        <end position="144"/>
    </location>
</feature>
<organism evidence="2 3">
    <name type="scientific">Pseudodesulfovibrio portus</name>
    <dbReference type="NCBI Taxonomy" id="231439"/>
    <lineage>
        <taxon>Bacteria</taxon>
        <taxon>Pseudomonadati</taxon>
        <taxon>Thermodesulfobacteriota</taxon>
        <taxon>Desulfovibrionia</taxon>
        <taxon>Desulfovibrionales</taxon>
        <taxon>Desulfovibrionaceae</taxon>
    </lineage>
</organism>
<dbReference type="InterPro" id="IPR006016">
    <property type="entry name" value="UspA"/>
</dbReference>
<dbReference type="CDD" id="cd00293">
    <property type="entry name" value="USP-like"/>
    <property type="match status" value="2"/>
</dbReference>
<evidence type="ECO:0000259" key="1">
    <source>
        <dbReference type="Pfam" id="PF00582"/>
    </source>
</evidence>
<protein>
    <submittedName>
        <fullName evidence="2">Universal stress protein UspA</fullName>
    </submittedName>
</protein>
<evidence type="ECO:0000313" key="2">
    <source>
        <dbReference type="EMBL" id="BDQ34372.1"/>
    </source>
</evidence>
<sequence length="294" mass="33175">MQKELLLAVGDERAASYTLRYLKEVYSDFCDLRLTLFYAAPRPPSREMCDDGLTPSDKGLHKLDAAKRSKGGKAIEDGLKWLKDIAGCQGDNVRTKIVHSRKGTANELIDEARAGKYDALLLGRRGFSWFEEMFANSVSHELLWQDIDFPIWICRRPPKHPRRHVLLCMDGSSAGLRMVDHAGYMLAKETSHTFTLFHVTGARFDTAESTRIFDEGLAALAENGIAEERIEMKIVKESNQVKAILKEAAEGNYLAVGVGRHGEYERSQKQHLFPDSTCVNLLRQMEDTALWISK</sequence>
<accession>A0ABN6RXQ8</accession>
<dbReference type="SUPFAM" id="SSF52402">
    <property type="entry name" value="Adenine nucleotide alpha hydrolases-like"/>
    <property type="match status" value="2"/>
</dbReference>